<dbReference type="PANTHER" id="PTHR46481:SF10">
    <property type="entry name" value="ZINC FINGER BED DOMAIN-CONTAINING PROTEIN 39"/>
    <property type="match status" value="1"/>
</dbReference>
<evidence type="ECO:0000256" key="4">
    <source>
        <dbReference type="ARBA" id="ARBA00022833"/>
    </source>
</evidence>
<evidence type="ECO:0000256" key="2">
    <source>
        <dbReference type="ARBA" id="ARBA00022723"/>
    </source>
</evidence>
<proteinExistence type="predicted"/>
<keyword evidence="7" id="KW-1185">Reference proteome</keyword>
<dbReference type="PANTHER" id="PTHR46481">
    <property type="entry name" value="ZINC FINGER BED DOMAIN-CONTAINING PROTEIN 4"/>
    <property type="match status" value="1"/>
</dbReference>
<accession>A0ABQ9GRN4</accession>
<sequence>MKNKNYKVNKIKVLNGKLKANLNNHLLVIYSQSQCFFSKDHPCAWEITASVVKMIAMDMQPYSIVEDCSFRKLCSVMEPTYQLPSTTTFSRNIVPAVYEEQVKNLKTELSTDIENGLHSLSLTTDMWNSRAEISHFPGNHTGSGIDTNLWQLLQSWWLDNVSVPLFVVSNNGRNIGSALSAIHDAKEGLGVLDLLVSVREIVSYYNHSSVARGRLHSKQKQMGLPEYHLVQMVDTSWNSEYLMLSRILEQKEAVIADLFKTGKDGLAAKQ</sequence>
<keyword evidence="2" id="KW-0479">Metal-binding</keyword>
<evidence type="ECO:0008006" key="8">
    <source>
        <dbReference type="Google" id="ProtNLM"/>
    </source>
</evidence>
<evidence type="ECO:0000256" key="1">
    <source>
        <dbReference type="ARBA" id="ARBA00004123"/>
    </source>
</evidence>
<evidence type="ECO:0000313" key="6">
    <source>
        <dbReference type="EMBL" id="KAJ8874671.1"/>
    </source>
</evidence>
<dbReference type="Proteomes" id="UP001159363">
    <property type="component" value="Chromosome 9"/>
</dbReference>
<keyword evidence="5" id="KW-0539">Nucleus</keyword>
<evidence type="ECO:0000256" key="5">
    <source>
        <dbReference type="ARBA" id="ARBA00023242"/>
    </source>
</evidence>
<comment type="caution">
    <text evidence="6">The sequence shown here is derived from an EMBL/GenBank/DDBJ whole genome shotgun (WGS) entry which is preliminary data.</text>
</comment>
<dbReference type="EMBL" id="JARBHB010000010">
    <property type="protein sequence ID" value="KAJ8874671.1"/>
    <property type="molecule type" value="Genomic_DNA"/>
</dbReference>
<protein>
    <recommendedName>
        <fullName evidence="8">Transposase</fullName>
    </recommendedName>
</protein>
<dbReference type="InterPro" id="IPR052035">
    <property type="entry name" value="ZnF_BED_domain_contain"/>
</dbReference>
<gene>
    <name evidence="6" type="ORF">PR048_025537</name>
</gene>
<evidence type="ECO:0000313" key="7">
    <source>
        <dbReference type="Proteomes" id="UP001159363"/>
    </source>
</evidence>
<keyword evidence="4" id="KW-0862">Zinc</keyword>
<keyword evidence="3" id="KW-0863">Zinc-finger</keyword>
<evidence type="ECO:0000256" key="3">
    <source>
        <dbReference type="ARBA" id="ARBA00022771"/>
    </source>
</evidence>
<name>A0ABQ9GRN4_9NEOP</name>
<dbReference type="SUPFAM" id="SSF140996">
    <property type="entry name" value="Hermes dimerisation domain"/>
    <property type="match status" value="1"/>
</dbReference>
<comment type="subcellular location">
    <subcellularLocation>
        <location evidence="1">Nucleus</location>
    </subcellularLocation>
</comment>
<dbReference type="InterPro" id="IPR012337">
    <property type="entry name" value="RNaseH-like_sf"/>
</dbReference>
<dbReference type="SUPFAM" id="SSF53098">
    <property type="entry name" value="Ribonuclease H-like"/>
    <property type="match status" value="1"/>
</dbReference>
<reference evidence="6 7" key="1">
    <citation type="submission" date="2023-02" db="EMBL/GenBank/DDBJ databases">
        <title>LHISI_Scaffold_Assembly.</title>
        <authorList>
            <person name="Stuart O.P."/>
            <person name="Cleave R."/>
            <person name="Magrath M.J.L."/>
            <person name="Mikheyev A.S."/>
        </authorList>
    </citation>
    <scope>NUCLEOTIDE SEQUENCE [LARGE SCALE GENOMIC DNA]</scope>
    <source>
        <strain evidence="6">Daus_M_001</strain>
        <tissue evidence="6">Leg muscle</tissue>
    </source>
</reference>
<organism evidence="6 7">
    <name type="scientific">Dryococelus australis</name>
    <dbReference type="NCBI Taxonomy" id="614101"/>
    <lineage>
        <taxon>Eukaryota</taxon>
        <taxon>Metazoa</taxon>
        <taxon>Ecdysozoa</taxon>
        <taxon>Arthropoda</taxon>
        <taxon>Hexapoda</taxon>
        <taxon>Insecta</taxon>
        <taxon>Pterygota</taxon>
        <taxon>Neoptera</taxon>
        <taxon>Polyneoptera</taxon>
        <taxon>Phasmatodea</taxon>
        <taxon>Verophasmatodea</taxon>
        <taxon>Anareolatae</taxon>
        <taxon>Phasmatidae</taxon>
        <taxon>Eurycanthinae</taxon>
        <taxon>Dryococelus</taxon>
    </lineage>
</organism>